<dbReference type="EMBL" id="BMHA01000014">
    <property type="protein sequence ID" value="GGI09054.1"/>
    <property type="molecule type" value="Genomic_DNA"/>
</dbReference>
<feature type="transmembrane region" description="Helical" evidence="1">
    <location>
        <begin position="21"/>
        <end position="41"/>
    </location>
</feature>
<dbReference type="AlphaFoldDB" id="A0A8J3AAY2"/>
<accession>A0A8J3AAY2</accession>
<feature type="transmembrane region" description="Helical" evidence="1">
    <location>
        <begin position="182"/>
        <end position="203"/>
    </location>
</feature>
<keyword evidence="1" id="KW-0812">Transmembrane</keyword>
<feature type="transmembrane region" description="Helical" evidence="1">
    <location>
        <begin position="127"/>
        <end position="152"/>
    </location>
</feature>
<keyword evidence="1" id="KW-0472">Membrane</keyword>
<reference evidence="2" key="1">
    <citation type="journal article" date="2014" name="Int. J. Syst. Evol. Microbiol.">
        <title>Complete genome sequence of Corynebacterium casei LMG S-19264T (=DSM 44701T), isolated from a smear-ripened cheese.</title>
        <authorList>
            <consortium name="US DOE Joint Genome Institute (JGI-PGF)"/>
            <person name="Walter F."/>
            <person name="Albersmeier A."/>
            <person name="Kalinowski J."/>
            <person name="Ruckert C."/>
        </authorList>
    </citation>
    <scope>NUCLEOTIDE SEQUENCE</scope>
    <source>
        <strain evidence="2">CGMCC 1.14988</strain>
    </source>
</reference>
<evidence type="ECO:0008006" key="4">
    <source>
        <dbReference type="Google" id="ProtNLM"/>
    </source>
</evidence>
<reference evidence="2" key="2">
    <citation type="submission" date="2020-09" db="EMBL/GenBank/DDBJ databases">
        <authorList>
            <person name="Sun Q."/>
            <person name="Zhou Y."/>
        </authorList>
    </citation>
    <scope>NUCLEOTIDE SEQUENCE</scope>
    <source>
        <strain evidence="2">CGMCC 1.14988</strain>
    </source>
</reference>
<evidence type="ECO:0000256" key="1">
    <source>
        <dbReference type="SAM" id="Phobius"/>
    </source>
</evidence>
<comment type="caution">
    <text evidence="2">The sequence shown here is derived from an EMBL/GenBank/DDBJ whole genome shotgun (WGS) entry which is preliminary data.</text>
</comment>
<name>A0A8J3AAY2_9ACTN</name>
<dbReference type="RefSeq" id="WP_130650207.1">
    <property type="nucleotide sequence ID" value="NZ_BMHA01000014.1"/>
</dbReference>
<evidence type="ECO:0000313" key="3">
    <source>
        <dbReference type="Proteomes" id="UP000650511"/>
    </source>
</evidence>
<organism evidence="2 3">
    <name type="scientific">Egicoccus halophilus</name>
    <dbReference type="NCBI Taxonomy" id="1670830"/>
    <lineage>
        <taxon>Bacteria</taxon>
        <taxon>Bacillati</taxon>
        <taxon>Actinomycetota</taxon>
        <taxon>Nitriliruptoria</taxon>
        <taxon>Egicoccales</taxon>
        <taxon>Egicoccaceae</taxon>
        <taxon>Egicoccus</taxon>
    </lineage>
</organism>
<protein>
    <recommendedName>
        <fullName evidence="4">Cytochrome C biogenesis protein transmembrane region</fullName>
    </recommendedName>
</protein>
<evidence type="ECO:0000313" key="2">
    <source>
        <dbReference type="EMBL" id="GGI09054.1"/>
    </source>
</evidence>
<feature type="transmembrane region" description="Helical" evidence="1">
    <location>
        <begin position="100"/>
        <end position="121"/>
    </location>
</feature>
<dbReference type="OrthoDB" id="4870013at2"/>
<gene>
    <name evidence="2" type="ORF">GCM10011354_32160</name>
</gene>
<proteinExistence type="predicted"/>
<keyword evidence="1" id="KW-1133">Transmembrane helix</keyword>
<dbReference type="Proteomes" id="UP000650511">
    <property type="component" value="Unassembled WGS sequence"/>
</dbReference>
<keyword evidence="3" id="KW-1185">Reference proteome</keyword>
<sequence>MLSSISPVGEASRGQRWSVTAAAYLVASIIGGAVVFGLAGAVGRLAAWLGAAAGWELPRPLGLVLLGLAAVGALLVDAGRMPGRLPSWQRQVDERWLDDFRGWVYGAGFGAQLGGAVFTRIPTAATHLLLLLALASGSTATGALLGASFGLVRALPLLTTARLRDPAGLQRYHRALDRRSSLAQRITEVTVAAVAAALFVGAAV</sequence>
<feature type="transmembrane region" description="Helical" evidence="1">
    <location>
        <begin position="61"/>
        <end position="79"/>
    </location>
</feature>